<comment type="caution">
    <text evidence="12">Lacks conserved residue(s) required for the propagation of feature annotation.</text>
</comment>
<evidence type="ECO:0000256" key="14">
    <source>
        <dbReference type="SAM" id="Phobius"/>
    </source>
</evidence>
<dbReference type="SUPFAM" id="SSF57535">
    <property type="entry name" value="Complement control module/SCR domain"/>
    <property type="match status" value="1"/>
</dbReference>
<accession>A0A9J7MFG0</accession>
<dbReference type="InterPro" id="IPR000436">
    <property type="entry name" value="Sushi_SCR_CCP_dom"/>
</dbReference>
<feature type="transmembrane region" description="Helical" evidence="14">
    <location>
        <begin position="863"/>
        <end position="891"/>
    </location>
</feature>
<dbReference type="PROSITE" id="PS50948">
    <property type="entry name" value="PAN"/>
    <property type="match status" value="1"/>
</dbReference>
<dbReference type="AlphaFoldDB" id="A0A9J7MFG0"/>
<dbReference type="InterPro" id="IPR035976">
    <property type="entry name" value="Sushi/SCR/CCP_sf"/>
</dbReference>
<protein>
    <submittedName>
        <fullName evidence="21">Uncharacterized protein LOC118432298</fullName>
    </submittedName>
</protein>
<evidence type="ECO:0000256" key="1">
    <source>
        <dbReference type="ARBA" id="ARBA00004613"/>
    </source>
</evidence>
<dbReference type="FunFam" id="2.10.70.10:FF:000064">
    <property type="entry name" value="Fibulin 7"/>
    <property type="match status" value="1"/>
</dbReference>
<dbReference type="Pfam" id="PF00629">
    <property type="entry name" value="MAM"/>
    <property type="match status" value="1"/>
</dbReference>
<keyword evidence="14" id="KW-1133">Transmembrane helix</keyword>
<keyword evidence="11" id="KW-0325">Glycoprotein</keyword>
<dbReference type="SUPFAM" id="SSF49899">
    <property type="entry name" value="Concanavalin A-like lectins/glucanases"/>
    <property type="match status" value="1"/>
</dbReference>
<dbReference type="Proteomes" id="UP000001554">
    <property type="component" value="Chromosome 15"/>
</dbReference>
<feature type="domain" description="MAM" evidence="16">
    <location>
        <begin position="114"/>
        <end position="286"/>
    </location>
</feature>
<dbReference type="Gene3D" id="2.10.25.10">
    <property type="entry name" value="Laminin"/>
    <property type="match status" value="1"/>
</dbReference>
<dbReference type="PROSITE" id="PS00010">
    <property type="entry name" value="ASX_HYDROXYL"/>
    <property type="match status" value="1"/>
</dbReference>
<evidence type="ECO:0000259" key="18">
    <source>
        <dbReference type="PROSITE" id="PS50923"/>
    </source>
</evidence>
<feature type="signal peptide" evidence="15">
    <location>
        <begin position="1"/>
        <end position="20"/>
    </location>
</feature>
<dbReference type="Pfam" id="PF00024">
    <property type="entry name" value="PAN_1"/>
    <property type="match status" value="1"/>
</dbReference>
<proteinExistence type="inferred from homology"/>
<keyword evidence="14" id="KW-0812">Transmembrane</keyword>
<comment type="subcellular location">
    <subcellularLocation>
        <location evidence="1">Secreted</location>
    </subcellularLocation>
</comment>
<dbReference type="GO" id="GO:0016020">
    <property type="term" value="C:membrane"/>
    <property type="evidence" value="ECO:0007669"/>
    <property type="project" value="InterPro"/>
</dbReference>
<dbReference type="PRINTS" id="PR00020">
    <property type="entry name" value="MAMDOMAIN"/>
</dbReference>
<feature type="compositionally biased region" description="Polar residues" evidence="13">
    <location>
        <begin position="575"/>
        <end position="584"/>
    </location>
</feature>
<dbReference type="KEGG" id="bfo:118432298"/>
<evidence type="ECO:0000256" key="9">
    <source>
        <dbReference type="ARBA" id="ARBA00022889"/>
    </source>
</evidence>
<dbReference type="PROSITE" id="PS01187">
    <property type="entry name" value="EGF_CA"/>
    <property type="match status" value="1"/>
</dbReference>
<comment type="similarity">
    <text evidence="2">Belongs to the nephronectin family.</text>
</comment>
<dbReference type="CDD" id="cd00063">
    <property type="entry name" value="FN3"/>
    <property type="match status" value="3"/>
</dbReference>
<evidence type="ECO:0000313" key="21">
    <source>
        <dbReference type="RefSeq" id="XP_035699729.1"/>
    </source>
</evidence>
<dbReference type="OrthoDB" id="6107927at2759"/>
<keyword evidence="5 12" id="KW-0768">Sushi</keyword>
<dbReference type="InterPro" id="IPR018097">
    <property type="entry name" value="EGF_Ca-bd_CS"/>
</dbReference>
<dbReference type="InterPro" id="IPR013320">
    <property type="entry name" value="ConA-like_dom_sf"/>
</dbReference>
<reference evidence="21" key="2">
    <citation type="submission" date="2025-08" db="UniProtKB">
        <authorList>
            <consortium name="RefSeq"/>
        </authorList>
    </citation>
    <scope>IDENTIFICATION</scope>
    <source>
        <strain evidence="21">S238N-H82</strain>
        <tissue evidence="21">Testes</tissue>
    </source>
</reference>
<evidence type="ECO:0000259" key="16">
    <source>
        <dbReference type="PROSITE" id="PS50060"/>
    </source>
</evidence>
<dbReference type="CDD" id="cd01099">
    <property type="entry name" value="PAN_AP_HGF"/>
    <property type="match status" value="1"/>
</dbReference>
<dbReference type="PROSITE" id="PS01186">
    <property type="entry name" value="EGF_2"/>
    <property type="match status" value="1"/>
</dbReference>
<dbReference type="InterPro" id="IPR001881">
    <property type="entry name" value="EGF-like_Ca-bd_dom"/>
</dbReference>
<dbReference type="Pfam" id="PF00084">
    <property type="entry name" value="Sushi"/>
    <property type="match status" value="1"/>
</dbReference>
<keyword evidence="10 12" id="KW-1015">Disulfide bond</keyword>
<gene>
    <name evidence="21" type="primary">LOC118432298</name>
</gene>
<dbReference type="PROSITE" id="PS50923">
    <property type="entry name" value="SUSHI"/>
    <property type="match status" value="1"/>
</dbReference>
<evidence type="ECO:0000259" key="17">
    <source>
        <dbReference type="PROSITE" id="PS50853"/>
    </source>
</evidence>
<evidence type="ECO:0000256" key="15">
    <source>
        <dbReference type="SAM" id="SignalP"/>
    </source>
</evidence>
<dbReference type="Gene3D" id="2.60.40.10">
    <property type="entry name" value="Immunoglobulins"/>
    <property type="match status" value="4"/>
</dbReference>
<keyword evidence="6 15" id="KW-0732">Signal</keyword>
<organism evidence="20 21">
    <name type="scientific">Branchiostoma floridae</name>
    <name type="common">Florida lancelet</name>
    <name type="synonym">Amphioxus</name>
    <dbReference type="NCBI Taxonomy" id="7739"/>
    <lineage>
        <taxon>Eukaryota</taxon>
        <taxon>Metazoa</taxon>
        <taxon>Chordata</taxon>
        <taxon>Cephalochordata</taxon>
        <taxon>Leptocardii</taxon>
        <taxon>Amphioxiformes</taxon>
        <taxon>Branchiostomatidae</taxon>
        <taxon>Branchiostoma</taxon>
    </lineage>
</organism>
<keyword evidence="14" id="KW-0472">Membrane</keyword>
<dbReference type="SMART" id="SM00137">
    <property type="entry name" value="MAM"/>
    <property type="match status" value="1"/>
</dbReference>
<feature type="domain" description="Fibronectin type-III" evidence="17">
    <location>
        <begin position="392"/>
        <end position="484"/>
    </location>
</feature>
<keyword evidence="9" id="KW-0130">Cell adhesion</keyword>
<feature type="chain" id="PRO_5039938721" evidence="15">
    <location>
        <begin position="21"/>
        <end position="895"/>
    </location>
</feature>
<reference evidence="20" key="1">
    <citation type="journal article" date="2020" name="Nat. Ecol. Evol.">
        <title>Deeply conserved synteny resolves early events in vertebrate evolution.</title>
        <authorList>
            <person name="Simakov O."/>
            <person name="Marletaz F."/>
            <person name="Yue J.X."/>
            <person name="O'Connell B."/>
            <person name="Jenkins J."/>
            <person name="Brandt A."/>
            <person name="Calef R."/>
            <person name="Tung C.H."/>
            <person name="Huang T.K."/>
            <person name="Schmutz J."/>
            <person name="Satoh N."/>
            <person name="Yu J.K."/>
            <person name="Putnam N.H."/>
            <person name="Green R.E."/>
            <person name="Rokhsar D.S."/>
        </authorList>
    </citation>
    <scope>NUCLEOTIDE SEQUENCE [LARGE SCALE GENOMIC DNA]</scope>
    <source>
        <strain evidence="20">S238N-H82</strain>
    </source>
</reference>
<keyword evidence="3" id="KW-0964">Secreted</keyword>
<dbReference type="InterPro" id="IPR000152">
    <property type="entry name" value="EGF-type_Asp/Asn_hydroxyl_site"/>
</dbReference>
<dbReference type="InterPro" id="IPR003609">
    <property type="entry name" value="Pan_app"/>
</dbReference>
<evidence type="ECO:0000256" key="11">
    <source>
        <dbReference type="ARBA" id="ARBA00023180"/>
    </source>
</evidence>
<dbReference type="OMA" id="IMSHRRY"/>
<evidence type="ECO:0000259" key="19">
    <source>
        <dbReference type="PROSITE" id="PS50948"/>
    </source>
</evidence>
<dbReference type="SMART" id="SM00181">
    <property type="entry name" value="EGF"/>
    <property type="match status" value="1"/>
</dbReference>
<evidence type="ECO:0000256" key="4">
    <source>
        <dbReference type="ARBA" id="ARBA00022536"/>
    </source>
</evidence>
<evidence type="ECO:0000256" key="7">
    <source>
        <dbReference type="ARBA" id="ARBA00022737"/>
    </source>
</evidence>
<evidence type="ECO:0000256" key="2">
    <source>
        <dbReference type="ARBA" id="ARBA00009738"/>
    </source>
</evidence>
<dbReference type="InterPro" id="IPR003961">
    <property type="entry name" value="FN3_dom"/>
</dbReference>
<dbReference type="CDD" id="cd00054">
    <property type="entry name" value="EGF_CA"/>
    <property type="match status" value="1"/>
</dbReference>
<dbReference type="CDD" id="cd06263">
    <property type="entry name" value="MAM"/>
    <property type="match status" value="1"/>
</dbReference>
<feature type="region of interest" description="Disordered" evidence="13">
    <location>
        <begin position="688"/>
        <end position="708"/>
    </location>
</feature>
<evidence type="ECO:0000256" key="6">
    <source>
        <dbReference type="ARBA" id="ARBA00022729"/>
    </source>
</evidence>
<dbReference type="GO" id="GO:0007155">
    <property type="term" value="P:cell adhesion"/>
    <property type="evidence" value="ECO:0007669"/>
    <property type="project" value="UniProtKB-KW"/>
</dbReference>
<feature type="region of interest" description="Disordered" evidence="13">
    <location>
        <begin position="134"/>
        <end position="158"/>
    </location>
</feature>
<dbReference type="GO" id="GO:0005576">
    <property type="term" value="C:extracellular region"/>
    <property type="evidence" value="ECO:0007669"/>
    <property type="project" value="UniProtKB-SubCell"/>
</dbReference>
<dbReference type="Gene3D" id="2.60.120.200">
    <property type="match status" value="1"/>
</dbReference>
<evidence type="ECO:0000256" key="5">
    <source>
        <dbReference type="ARBA" id="ARBA00022659"/>
    </source>
</evidence>
<evidence type="ECO:0000256" key="10">
    <source>
        <dbReference type="ARBA" id="ARBA00023157"/>
    </source>
</evidence>
<dbReference type="InterPro" id="IPR036116">
    <property type="entry name" value="FN3_sf"/>
</dbReference>
<dbReference type="GeneID" id="118432298"/>
<feature type="domain" description="Fibronectin type-III" evidence="17">
    <location>
        <begin position="488"/>
        <end position="582"/>
    </location>
</feature>
<keyword evidence="8" id="KW-0106">Calcium</keyword>
<feature type="domain" description="Sushi" evidence="18">
    <location>
        <begin position="330"/>
        <end position="387"/>
    </location>
</feature>
<evidence type="ECO:0000256" key="3">
    <source>
        <dbReference type="ARBA" id="ARBA00022525"/>
    </source>
</evidence>
<evidence type="ECO:0000256" key="12">
    <source>
        <dbReference type="PROSITE-ProRule" id="PRU00302"/>
    </source>
</evidence>
<dbReference type="SMART" id="SM00473">
    <property type="entry name" value="PAN_AP"/>
    <property type="match status" value="1"/>
</dbReference>
<dbReference type="Gene3D" id="3.50.4.10">
    <property type="entry name" value="Hepatocyte Growth Factor"/>
    <property type="match status" value="1"/>
</dbReference>
<dbReference type="GO" id="GO:0005509">
    <property type="term" value="F:calcium ion binding"/>
    <property type="evidence" value="ECO:0007669"/>
    <property type="project" value="InterPro"/>
</dbReference>
<dbReference type="Gene3D" id="2.10.70.10">
    <property type="entry name" value="Complement Module, domain 1"/>
    <property type="match status" value="1"/>
</dbReference>
<feature type="domain" description="Fibronectin type-III" evidence="17">
    <location>
        <begin position="583"/>
        <end position="690"/>
    </location>
</feature>
<feature type="domain" description="Apple" evidence="19">
    <location>
        <begin position="12"/>
        <end position="109"/>
    </location>
</feature>
<dbReference type="SMART" id="SM00060">
    <property type="entry name" value="FN3"/>
    <property type="match status" value="4"/>
</dbReference>
<dbReference type="InterPro" id="IPR051560">
    <property type="entry name" value="MAM_domain-containing"/>
</dbReference>
<keyword evidence="20" id="KW-1185">Reference proteome</keyword>
<evidence type="ECO:0000313" key="20">
    <source>
        <dbReference type="Proteomes" id="UP000001554"/>
    </source>
</evidence>
<dbReference type="Pfam" id="PF00041">
    <property type="entry name" value="fn3"/>
    <property type="match status" value="2"/>
</dbReference>
<evidence type="ECO:0000256" key="13">
    <source>
        <dbReference type="SAM" id="MobiDB-lite"/>
    </source>
</evidence>
<keyword evidence="7" id="KW-0677">Repeat</keyword>
<dbReference type="InterPro" id="IPR000742">
    <property type="entry name" value="EGF"/>
</dbReference>
<dbReference type="SMART" id="SM00179">
    <property type="entry name" value="EGF_CA"/>
    <property type="match status" value="1"/>
</dbReference>
<dbReference type="SUPFAM" id="SSF57414">
    <property type="entry name" value="Hairpin loop containing domain-like"/>
    <property type="match status" value="1"/>
</dbReference>
<feature type="region of interest" description="Disordered" evidence="13">
    <location>
        <begin position="564"/>
        <end position="584"/>
    </location>
</feature>
<dbReference type="PROSITE" id="PS50060">
    <property type="entry name" value="MAM_2"/>
    <property type="match status" value="1"/>
</dbReference>
<dbReference type="PANTHER" id="PTHR23282:SF147">
    <property type="entry name" value="MAM DOMAIN-CONTAINING PROTEIN"/>
    <property type="match status" value="1"/>
</dbReference>
<name>A0A9J7MFG0_BRAFL</name>
<dbReference type="CDD" id="cd00033">
    <property type="entry name" value="CCP"/>
    <property type="match status" value="1"/>
</dbReference>
<feature type="disulfide bond" evidence="12">
    <location>
        <begin position="358"/>
        <end position="385"/>
    </location>
</feature>
<dbReference type="PANTHER" id="PTHR23282">
    <property type="entry name" value="APICAL ENDOSOMAL GLYCOPROTEIN PRECURSOR"/>
    <property type="match status" value="1"/>
</dbReference>
<dbReference type="InterPro" id="IPR000998">
    <property type="entry name" value="MAM_dom"/>
</dbReference>
<keyword evidence="4" id="KW-0245">EGF-like domain</keyword>
<dbReference type="PROSITE" id="PS50853">
    <property type="entry name" value="FN3"/>
    <property type="match status" value="3"/>
</dbReference>
<dbReference type="SMART" id="SM00032">
    <property type="entry name" value="CCP"/>
    <property type="match status" value="1"/>
</dbReference>
<dbReference type="RefSeq" id="XP_035699729.1">
    <property type="nucleotide sequence ID" value="XM_035843836.1"/>
</dbReference>
<dbReference type="SUPFAM" id="SSF49265">
    <property type="entry name" value="Fibronectin type III"/>
    <property type="match status" value="2"/>
</dbReference>
<evidence type="ECO:0000256" key="8">
    <source>
        <dbReference type="ARBA" id="ARBA00022837"/>
    </source>
</evidence>
<dbReference type="SUPFAM" id="SSF57196">
    <property type="entry name" value="EGF/Laminin"/>
    <property type="match status" value="1"/>
</dbReference>
<dbReference type="InterPro" id="IPR013783">
    <property type="entry name" value="Ig-like_fold"/>
</dbReference>
<sequence length="895" mass="96460">MAVTVLFLLLVCLFAGFAEASTSLSWFDFYDEKGIPGFNDEVISNINAEECARRCLVGTSTVPSGSCLSFEYDHQIGRCILSRSTKDTPGAVLADSDPPSRFDYYHRRDSPHPCTCDFDTDLCQYTQDTTDDFDWTRNSGRTPTGGTGPTGDHTTGSGHYMYIESSQNTGRREGDIARLISPTYLLFSGSQCLLFWTYMYGVFPESQGGCPSSGCVGTLRVSVNAGGTTTEIWSRSGNQGNQWFSVAVSIPVTGSYQVIFEGVKGGNAHGDIAIDDVSILQGACPDVDECVPREGRGPCDQLCTDNVGGFSCSCNDGFTLHQDGLTCNGVQCPTLTAPENGAVNGTGNSYQDEVQFTCNHGYQLIGDSSRTCQADGTWTGADPTCIGPADITPTSVRTSALSSTEIRLTWSLDNYAEQVQGYILSVQQDGTNDNTSIGLGQVSSLSWTVGDLTPYTYNDFWIVATFGDLQSDRSEVVRQRTMPGVPTMPQNVRLANLSWSELRVTWDEPDNFYGPKRGYVIKLYTSSVSDVVQNGIDVGQDHTQHSFSGLEAANSYTVEVRANNGRNTGPPGNATARTSDGFPSSPTNIIRQEEGTHCDISWSSPAVPRGDIIGYNVHVQWYHRIDDGERQRGEYVMKSTKSTSIRLLKSTKTEILDLLPNSVYTITVTGFTYTGEGNFSQTVTCTVPEGKPSKPESPKLPGGTKVDSTTFPLQVKPAPERNGPIGCYHVVVVKSSSTNNIPDPEMLQPDKTLQEAKNPGNDAIAYIAMALTPDAVGESTTVTVGDGRVTSCNPQHGGRKRRALTSADVYNLEYTNSPLEPGSSYTASVRAYGPDDGEQPYFSASQYMDPVSTAAEKREGIPALLVGIIGLGVVSAVLLVALVAAIAVIVVQKRK</sequence>